<proteinExistence type="predicted"/>
<keyword evidence="2" id="KW-1185">Reference proteome</keyword>
<accession>A0A5N6EUG8</accession>
<reference evidence="1 2" key="1">
    <citation type="submission" date="2019-04" db="EMBL/GenBank/DDBJ databases">
        <title>Fungal friends and foes A comparative genomics study of 23 Aspergillus species from section Flavi.</title>
        <authorList>
            <consortium name="DOE Joint Genome Institute"/>
            <person name="Kjaerbolling I."/>
            <person name="Vesth T.C."/>
            <person name="Frisvad J.C."/>
            <person name="Nybo J.L."/>
            <person name="Theobald S."/>
            <person name="Kildgaard S."/>
            <person name="Petersen T.I."/>
            <person name="Kuo A."/>
            <person name="Sato A."/>
            <person name="Lyhne E.K."/>
            <person name="Kogle M.E."/>
            <person name="Wiebenga A."/>
            <person name="Kun R.S."/>
            <person name="Lubbers R.J."/>
            <person name="Makela M.R."/>
            <person name="Barry K."/>
            <person name="Chovatia M."/>
            <person name="Clum A."/>
            <person name="Daum C."/>
            <person name="Haridas S."/>
            <person name="He G."/>
            <person name="LaButti K."/>
            <person name="Lipzen A."/>
            <person name="Mondo S."/>
            <person name="Pangilinan J."/>
            <person name="Riley R."/>
            <person name="Salamov A."/>
            <person name="Simmons B.A."/>
            <person name="Magnuson J.K."/>
            <person name="Henrissat B."/>
            <person name="Mortensen U.H."/>
            <person name="Larsen T.O."/>
            <person name="De vries R.P."/>
            <person name="Grigoriev I.V."/>
            <person name="Machida M."/>
            <person name="Baker S.E."/>
            <person name="Andersen M.R."/>
        </authorList>
    </citation>
    <scope>NUCLEOTIDE SEQUENCE [LARGE SCALE GENOMIC DNA]</scope>
    <source>
        <strain evidence="1 2">CBS 126849</strain>
    </source>
</reference>
<evidence type="ECO:0000313" key="1">
    <source>
        <dbReference type="EMBL" id="KAB8220110.1"/>
    </source>
</evidence>
<dbReference type="Proteomes" id="UP000326799">
    <property type="component" value="Unassembled WGS sequence"/>
</dbReference>
<gene>
    <name evidence="1" type="ORF">BDV33DRAFT_203829</name>
</gene>
<evidence type="ECO:0000313" key="2">
    <source>
        <dbReference type="Proteomes" id="UP000326799"/>
    </source>
</evidence>
<sequence>MEIQEDIPIEIINRVNPERSAYLRAWCIWQDGNSKDTLPIWDLDYRYWKKILLKQCGFDNATHQLKYSFKRDGHTITGYVLFRMQWFCAIQAMLEAEECKLQFEIVWNNGSILCI</sequence>
<organism evidence="1 2">
    <name type="scientific">Aspergillus novoparasiticus</name>
    <dbReference type="NCBI Taxonomy" id="986946"/>
    <lineage>
        <taxon>Eukaryota</taxon>
        <taxon>Fungi</taxon>
        <taxon>Dikarya</taxon>
        <taxon>Ascomycota</taxon>
        <taxon>Pezizomycotina</taxon>
        <taxon>Eurotiomycetes</taxon>
        <taxon>Eurotiomycetidae</taxon>
        <taxon>Eurotiales</taxon>
        <taxon>Aspergillaceae</taxon>
        <taxon>Aspergillus</taxon>
        <taxon>Aspergillus subgen. Circumdati</taxon>
    </lineage>
</organism>
<dbReference type="EMBL" id="ML733432">
    <property type="protein sequence ID" value="KAB8220110.1"/>
    <property type="molecule type" value="Genomic_DNA"/>
</dbReference>
<dbReference type="AlphaFoldDB" id="A0A5N6EUG8"/>
<protein>
    <submittedName>
        <fullName evidence="1">Uncharacterized protein</fullName>
    </submittedName>
</protein>
<name>A0A5N6EUG8_9EURO</name>